<protein>
    <recommendedName>
        <fullName evidence="5">Putative glutamate--cysteine ligase 2</fullName>
        <ecNumber evidence="5">6.3.2.2</ecNumber>
    </recommendedName>
    <alternativeName>
        <fullName evidence="5">Gamma-glutamylcysteine synthetase 2</fullName>
        <shortName evidence="5">GCS 2</shortName>
        <shortName evidence="5">Gamma-GCS 2</shortName>
    </alternativeName>
</protein>
<evidence type="ECO:0000256" key="2">
    <source>
        <dbReference type="ARBA" id="ARBA00022741"/>
    </source>
</evidence>
<dbReference type="KEGG" id="mbet:N8K70_09275"/>
<dbReference type="RefSeq" id="WP_317141205.1">
    <property type="nucleotide sequence ID" value="NZ_CP118157.1"/>
</dbReference>
<dbReference type="GO" id="GO:0004357">
    <property type="term" value="F:glutamate-cysteine ligase activity"/>
    <property type="evidence" value="ECO:0007669"/>
    <property type="project" value="UniProtKB-EC"/>
</dbReference>
<dbReference type="Gene3D" id="3.30.590.20">
    <property type="match status" value="1"/>
</dbReference>
<dbReference type="GO" id="GO:0042398">
    <property type="term" value="P:modified amino acid biosynthetic process"/>
    <property type="evidence" value="ECO:0007669"/>
    <property type="project" value="InterPro"/>
</dbReference>
<name>A0AA97FKX5_9MICO</name>
<keyword evidence="1 5" id="KW-0436">Ligase</keyword>
<comment type="catalytic activity">
    <reaction evidence="4 5">
        <text>L-cysteine + L-glutamate + ATP = gamma-L-glutamyl-L-cysteine + ADP + phosphate + H(+)</text>
        <dbReference type="Rhea" id="RHEA:13285"/>
        <dbReference type="ChEBI" id="CHEBI:15378"/>
        <dbReference type="ChEBI" id="CHEBI:29985"/>
        <dbReference type="ChEBI" id="CHEBI:30616"/>
        <dbReference type="ChEBI" id="CHEBI:35235"/>
        <dbReference type="ChEBI" id="CHEBI:43474"/>
        <dbReference type="ChEBI" id="CHEBI:58173"/>
        <dbReference type="ChEBI" id="CHEBI:456216"/>
        <dbReference type="EC" id="6.3.2.2"/>
    </reaction>
</comment>
<evidence type="ECO:0000256" key="1">
    <source>
        <dbReference type="ARBA" id="ARBA00022598"/>
    </source>
</evidence>
<gene>
    <name evidence="6" type="ORF">N8K70_09275</name>
</gene>
<dbReference type="NCBIfam" id="NF010044">
    <property type="entry name" value="PRK13517.1-4"/>
    <property type="match status" value="1"/>
</dbReference>
<dbReference type="Proteomes" id="UP001305498">
    <property type="component" value="Chromosome"/>
</dbReference>
<dbReference type="InterPro" id="IPR050141">
    <property type="entry name" value="GCL_type2/YbdK_subfam"/>
</dbReference>
<dbReference type="NCBIfam" id="NF010043">
    <property type="entry name" value="PRK13517.1-3"/>
    <property type="match status" value="1"/>
</dbReference>
<accession>A0AA97FKX5</accession>
<dbReference type="NCBIfam" id="NF010042">
    <property type="entry name" value="PRK13517.1-2"/>
    <property type="match status" value="1"/>
</dbReference>
<evidence type="ECO:0000313" key="7">
    <source>
        <dbReference type="Proteomes" id="UP001305498"/>
    </source>
</evidence>
<evidence type="ECO:0000256" key="5">
    <source>
        <dbReference type="HAMAP-Rule" id="MF_01609"/>
    </source>
</evidence>
<dbReference type="SUPFAM" id="SSF55931">
    <property type="entry name" value="Glutamine synthetase/guanido kinase"/>
    <property type="match status" value="1"/>
</dbReference>
<dbReference type="EMBL" id="CP118157">
    <property type="protein sequence ID" value="WOF24739.1"/>
    <property type="molecule type" value="Genomic_DNA"/>
</dbReference>
<comment type="similarity">
    <text evidence="5">Belongs to the glutamate--cysteine ligase type 2 family. YbdK subfamily.</text>
</comment>
<dbReference type="InterPro" id="IPR006336">
    <property type="entry name" value="GCS2"/>
</dbReference>
<evidence type="ECO:0000313" key="6">
    <source>
        <dbReference type="EMBL" id="WOF24739.1"/>
    </source>
</evidence>
<keyword evidence="7" id="KW-1185">Reference proteome</keyword>
<dbReference type="GO" id="GO:0005524">
    <property type="term" value="F:ATP binding"/>
    <property type="evidence" value="ECO:0007669"/>
    <property type="project" value="UniProtKB-KW"/>
</dbReference>
<keyword evidence="2 5" id="KW-0547">Nucleotide-binding</keyword>
<dbReference type="InterPro" id="IPR014746">
    <property type="entry name" value="Gln_synth/guanido_kin_cat_dom"/>
</dbReference>
<reference evidence="6 7" key="1">
    <citation type="submission" date="2023-02" db="EMBL/GenBank/DDBJ databases">
        <title>Microbacterium betulae sp. nov., isolated from birch wood.</title>
        <authorList>
            <person name="Pasciak M."/>
            <person name="Pawlik K.J."/>
            <person name="Martynowski D."/>
            <person name="Laczmanski L."/>
            <person name="Ciekot J."/>
            <person name="Szponar B."/>
            <person name="Wojcik-Fatla A."/>
            <person name="Mackiewicz B."/>
            <person name="Farian E."/>
            <person name="Cholewa G."/>
            <person name="Cholewa A."/>
            <person name="Dutkiewicz J."/>
        </authorList>
    </citation>
    <scope>NUCLEOTIDE SEQUENCE [LARGE SCALE GENOMIC DNA]</scope>
    <source>
        <strain evidence="6 7">AB</strain>
    </source>
</reference>
<dbReference type="PANTHER" id="PTHR36510">
    <property type="entry name" value="GLUTAMATE--CYSTEINE LIGASE 2-RELATED"/>
    <property type="match status" value="1"/>
</dbReference>
<organism evidence="6 7">
    <name type="scientific">Microbacterium betulae</name>
    <dbReference type="NCBI Taxonomy" id="2981139"/>
    <lineage>
        <taxon>Bacteria</taxon>
        <taxon>Bacillati</taxon>
        <taxon>Actinomycetota</taxon>
        <taxon>Actinomycetes</taxon>
        <taxon>Micrococcales</taxon>
        <taxon>Microbacteriaceae</taxon>
        <taxon>Microbacterium</taxon>
    </lineage>
</organism>
<evidence type="ECO:0000256" key="4">
    <source>
        <dbReference type="ARBA" id="ARBA00048819"/>
    </source>
</evidence>
<dbReference type="Pfam" id="PF04107">
    <property type="entry name" value="GCS2"/>
    <property type="match status" value="1"/>
</dbReference>
<keyword evidence="3 5" id="KW-0067">ATP-binding</keyword>
<sequence>MSLRFAPSARSSVGVEWELMLADRSSGELVGRGPEIVDALAERTADERYTVTGELLTNTIEVTSGVGSSVAEALDDITAAVDVVREHADPLGIALLSAGSHPFAQWFDQAVTDKTRYHSLIERTQWWGRNMMIWGVHVHVGVEDVAKVMPILGALTTYLPHFQALSASSPFWAGESTGYASNRALVFQQLPTAGLPWPLKTWSGFEEYVDDMVRAGVMADETEARWDIRPAPKWGTIELRVCDGMSTAAELSAIAALAQTLVESFSRDVDAGIPLPVLPPWYVRENKWRAARYGLDAQVIVDAAGGQRPVAEHLRETLDRLAPVAADLGCAREFAGVGDIVRRGASYARQIAVADAAGGDLRAVVAHLIGEFAEGPSLPGERARA</sequence>
<dbReference type="HAMAP" id="MF_01609">
    <property type="entry name" value="Glu_cys_ligase_2"/>
    <property type="match status" value="1"/>
</dbReference>
<dbReference type="NCBIfam" id="TIGR02050">
    <property type="entry name" value="gshA_cyan_rel"/>
    <property type="match status" value="1"/>
</dbReference>
<dbReference type="PANTHER" id="PTHR36510:SF1">
    <property type="entry name" value="GLUTAMATE--CYSTEINE LIGASE 2-RELATED"/>
    <property type="match status" value="1"/>
</dbReference>
<proteinExistence type="inferred from homology"/>
<comment type="function">
    <text evidence="5">ATP-dependent carboxylate-amine ligase which exhibits weak glutamate--cysteine ligase activity.</text>
</comment>
<evidence type="ECO:0000256" key="3">
    <source>
        <dbReference type="ARBA" id="ARBA00022840"/>
    </source>
</evidence>
<dbReference type="AlphaFoldDB" id="A0AA97FKX5"/>
<dbReference type="InterPro" id="IPR011793">
    <property type="entry name" value="YbdK"/>
</dbReference>
<dbReference type="EC" id="6.3.2.2" evidence="5"/>